<comment type="cofactor">
    <cofactor evidence="2 8">
        <name>NAD(+)</name>
        <dbReference type="ChEBI" id="CHEBI:57540"/>
    </cofactor>
</comment>
<name>A0A8I1X4C4_PROMR</name>
<dbReference type="Gene3D" id="3.90.25.10">
    <property type="entry name" value="UDP-galactose 4-epimerase, domain 1"/>
    <property type="match status" value="1"/>
</dbReference>
<dbReference type="InterPro" id="IPR036291">
    <property type="entry name" value="NAD(P)-bd_dom_sf"/>
</dbReference>
<evidence type="ECO:0000256" key="6">
    <source>
        <dbReference type="ARBA" id="ARBA00023027"/>
    </source>
</evidence>
<dbReference type="UniPathway" id="UPA00214"/>
<dbReference type="PANTHER" id="PTHR43725:SF47">
    <property type="entry name" value="UDP-GLUCOSE 4-EPIMERASE"/>
    <property type="match status" value="1"/>
</dbReference>
<protein>
    <recommendedName>
        <fullName evidence="5 8">UDP-glucose 4-epimerase</fullName>
        <ecNumber evidence="4 8">5.1.3.2</ecNumber>
    </recommendedName>
</protein>
<dbReference type="GO" id="GO:0003978">
    <property type="term" value="F:UDP-glucose 4-epimerase activity"/>
    <property type="evidence" value="ECO:0007669"/>
    <property type="project" value="UniProtKB-UniRule"/>
</dbReference>
<dbReference type="PANTHER" id="PTHR43725">
    <property type="entry name" value="UDP-GLUCOSE 4-EPIMERASE"/>
    <property type="match status" value="1"/>
</dbReference>
<comment type="similarity">
    <text evidence="3 8">Belongs to the NAD(P)-dependent epimerase/dehydratase family.</text>
</comment>
<keyword evidence="8" id="KW-0119">Carbohydrate metabolism</keyword>
<evidence type="ECO:0000256" key="7">
    <source>
        <dbReference type="ARBA" id="ARBA00023235"/>
    </source>
</evidence>
<evidence type="ECO:0000259" key="9">
    <source>
        <dbReference type="Pfam" id="PF16363"/>
    </source>
</evidence>
<proteinExistence type="inferred from homology"/>
<dbReference type="Gene3D" id="3.40.50.720">
    <property type="entry name" value="NAD(P)-binding Rossmann-like Domain"/>
    <property type="match status" value="1"/>
</dbReference>
<evidence type="ECO:0000256" key="1">
    <source>
        <dbReference type="ARBA" id="ARBA00000083"/>
    </source>
</evidence>
<evidence type="ECO:0000256" key="5">
    <source>
        <dbReference type="ARBA" id="ARBA00018569"/>
    </source>
</evidence>
<dbReference type="GO" id="GO:0005829">
    <property type="term" value="C:cytosol"/>
    <property type="evidence" value="ECO:0007669"/>
    <property type="project" value="TreeGrafter"/>
</dbReference>
<dbReference type="InterPro" id="IPR005886">
    <property type="entry name" value="UDP_G4E"/>
</dbReference>
<keyword evidence="6 8" id="KW-0520">NAD</keyword>
<dbReference type="NCBIfam" id="TIGR01179">
    <property type="entry name" value="galE"/>
    <property type="match status" value="1"/>
</dbReference>
<dbReference type="EC" id="5.1.3.2" evidence="4 8"/>
<evidence type="ECO:0000256" key="4">
    <source>
        <dbReference type="ARBA" id="ARBA00013189"/>
    </source>
</evidence>
<evidence type="ECO:0000256" key="8">
    <source>
        <dbReference type="RuleBase" id="RU366046"/>
    </source>
</evidence>
<dbReference type="Pfam" id="PF16363">
    <property type="entry name" value="GDP_Man_Dehyd"/>
    <property type="match status" value="1"/>
</dbReference>
<dbReference type="InterPro" id="IPR016040">
    <property type="entry name" value="NAD(P)-bd_dom"/>
</dbReference>
<dbReference type="SUPFAM" id="SSF51735">
    <property type="entry name" value="NAD(P)-binding Rossmann-fold domains"/>
    <property type="match status" value="1"/>
</dbReference>
<feature type="domain" description="NAD(P)-binding" evidence="9">
    <location>
        <begin position="5"/>
        <end position="338"/>
    </location>
</feature>
<sequence>MRTVLVTGGTGYIGSHTCFYLMEQGYKVIVIDSLVNSSVKSLERIKDILKKNNNRDLISLEFFEGSLNNKEFVDYVFHQALNKGNKIDAVIHFAGFKSVKESVQNPYLYWQNNVIGTINLVSVMNKYICNKIVFSSSATIYNANNIDLISEKNEIGPINPYGNTKRANEIFLSDIYKSDKQKWGVINLRYFNPIGAHPSGLIGESPKGIPNNIFPIIMNIAFEKKQSLEVFGKDWPTKDGTCIRDYIHITDLAKGHIKALEFMKKKDSTNLCINLGTGKGTSVLELIRIFEDTNKLKLNYNFSSRRDGDAPIVVADNSLAKKILNWVPEKSISEMCKDGWNWKLKNPNGY</sequence>
<comment type="caution">
    <text evidence="10">The sequence shown here is derived from an EMBL/GenBank/DDBJ whole genome shotgun (WGS) entry which is preliminary data.</text>
</comment>
<evidence type="ECO:0000313" key="11">
    <source>
        <dbReference type="Proteomes" id="UP000666562"/>
    </source>
</evidence>
<evidence type="ECO:0000313" key="10">
    <source>
        <dbReference type="EMBL" id="MBO8223274.1"/>
    </source>
</evidence>
<reference evidence="10" key="1">
    <citation type="submission" date="2020-03" db="EMBL/GenBank/DDBJ databases">
        <title>Genome differentiation and subclade ecological adaptation of Prochlorococcus HLII clade in the global ocean.</title>
        <authorList>
            <person name="Yan W."/>
            <person name="Fen X."/>
            <person name="Zhang W."/>
        </authorList>
    </citation>
    <scope>NUCLEOTIDE SEQUENCE</scope>
    <source>
        <strain evidence="10">XMU1401</strain>
    </source>
</reference>
<evidence type="ECO:0000256" key="3">
    <source>
        <dbReference type="ARBA" id="ARBA00007637"/>
    </source>
</evidence>
<gene>
    <name evidence="10" type="primary">galE</name>
    <name evidence="10" type="ORF">HA142_07080</name>
</gene>
<comment type="subunit">
    <text evidence="8">Homodimer.</text>
</comment>
<evidence type="ECO:0000256" key="2">
    <source>
        <dbReference type="ARBA" id="ARBA00001911"/>
    </source>
</evidence>
<keyword evidence="7 8" id="KW-0413">Isomerase</keyword>
<accession>A0A8I1X4C4</accession>
<dbReference type="GO" id="GO:0006012">
    <property type="term" value="P:galactose metabolic process"/>
    <property type="evidence" value="ECO:0007669"/>
    <property type="project" value="UniProtKB-UniPathway"/>
</dbReference>
<comment type="catalytic activity">
    <reaction evidence="1 8">
        <text>UDP-alpha-D-glucose = UDP-alpha-D-galactose</text>
        <dbReference type="Rhea" id="RHEA:22168"/>
        <dbReference type="ChEBI" id="CHEBI:58885"/>
        <dbReference type="ChEBI" id="CHEBI:66914"/>
        <dbReference type="EC" id="5.1.3.2"/>
    </reaction>
</comment>
<dbReference type="Proteomes" id="UP000666562">
    <property type="component" value="Unassembled WGS sequence"/>
</dbReference>
<dbReference type="AlphaFoldDB" id="A0A8I1X4C4"/>
<comment type="pathway">
    <text evidence="8">Carbohydrate metabolism; galactose metabolism.</text>
</comment>
<dbReference type="CDD" id="cd05247">
    <property type="entry name" value="UDP_G4E_1_SDR_e"/>
    <property type="match status" value="1"/>
</dbReference>
<dbReference type="EMBL" id="JAAORC010000002">
    <property type="protein sequence ID" value="MBO8223274.1"/>
    <property type="molecule type" value="Genomic_DNA"/>
</dbReference>
<organism evidence="10 11">
    <name type="scientific">Prochlorococcus marinus str. XMU1401</name>
    <dbReference type="NCBI Taxonomy" id="2052594"/>
    <lineage>
        <taxon>Bacteria</taxon>
        <taxon>Bacillati</taxon>
        <taxon>Cyanobacteriota</taxon>
        <taxon>Cyanophyceae</taxon>
        <taxon>Synechococcales</taxon>
        <taxon>Prochlorococcaceae</taxon>
        <taxon>Prochlorococcus</taxon>
    </lineage>
</organism>